<name>A0A1D2NJ81_ORCCI</name>
<feature type="region of interest" description="Disordered" evidence="9">
    <location>
        <begin position="118"/>
        <end position="176"/>
    </location>
</feature>
<dbReference type="GO" id="GO:0000987">
    <property type="term" value="F:cis-regulatory region sequence-specific DNA binding"/>
    <property type="evidence" value="ECO:0007669"/>
    <property type="project" value="UniProtKB-ARBA"/>
</dbReference>
<accession>A0A1D2NJ81</accession>
<dbReference type="Pfam" id="PF05920">
    <property type="entry name" value="Homeobox_KN"/>
    <property type="match status" value="1"/>
</dbReference>
<dbReference type="CDD" id="cd00086">
    <property type="entry name" value="homeodomain"/>
    <property type="match status" value="1"/>
</dbReference>
<dbReference type="OrthoDB" id="10056939at2759"/>
<dbReference type="AlphaFoldDB" id="A0A1D2NJ81"/>
<keyword evidence="2" id="KW-0805">Transcription regulation</keyword>
<evidence type="ECO:0000256" key="1">
    <source>
        <dbReference type="ARBA" id="ARBA00004123"/>
    </source>
</evidence>
<dbReference type="SUPFAM" id="SSF46689">
    <property type="entry name" value="Homeodomain-like"/>
    <property type="match status" value="1"/>
</dbReference>
<dbReference type="GO" id="GO:0006355">
    <property type="term" value="P:regulation of DNA-templated transcription"/>
    <property type="evidence" value="ECO:0007669"/>
    <property type="project" value="InterPro"/>
</dbReference>
<evidence type="ECO:0000256" key="5">
    <source>
        <dbReference type="ARBA" id="ARBA00023163"/>
    </source>
</evidence>
<comment type="subcellular location">
    <subcellularLocation>
        <location evidence="1 8">Nucleus</location>
    </subcellularLocation>
</comment>
<evidence type="ECO:0000313" key="11">
    <source>
        <dbReference type="EMBL" id="ODN05297.1"/>
    </source>
</evidence>
<evidence type="ECO:0000256" key="6">
    <source>
        <dbReference type="ARBA" id="ARBA00023242"/>
    </source>
</evidence>
<feature type="DNA-binding region" description="Homeobox" evidence="8">
    <location>
        <begin position="41"/>
        <end position="103"/>
    </location>
</feature>
<evidence type="ECO:0000313" key="12">
    <source>
        <dbReference type="Proteomes" id="UP000094527"/>
    </source>
</evidence>
<comment type="similarity">
    <text evidence="7">Belongs to the TALE/TGIF homeobox family.</text>
</comment>
<dbReference type="Proteomes" id="UP000094527">
    <property type="component" value="Unassembled WGS sequence"/>
</dbReference>
<keyword evidence="3 8" id="KW-0238">DNA-binding</keyword>
<organism evidence="11 12">
    <name type="scientific">Orchesella cincta</name>
    <name type="common">Springtail</name>
    <name type="synonym">Podura cincta</name>
    <dbReference type="NCBI Taxonomy" id="48709"/>
    <lineage>
        <taxon>Eukaryota</taxon>
        <taxon>Metazoa</taxon>
        <taxon>Ecdysozoa</taxon>
        <taxon>Arthropoda</taxon>
        <taxon>Hexapoda</taxon>
        <taxon>Collembola</taxon>
        <taxon>Entomobryomorpha</taxon>
        <taxon>Entomobryoidea</taxon>
        <taxon>Orchesellidae</taxon>
        <taxon>Orchesellinae</taxon>
        <taxon>Orchesella</taxon>
    </lineage>
</organism>
<dbReference type="PROSITE" id="PS50071">
    <property type="entry name" value="HOMEOBOX_2"/>
    <property type="match status" value="1"/>
</dbReference>
<keyword evidence="5" id="KW-0804">Transcription</keyword>
<feature type="compositionally biased region" description="Pro residues" evidence="9">
    <location>
        <begin position="306"/>
        <end position="320"/>
    </location>
</feature>
<dbReference type="InterPro" id="IPR008422">
    <property type="entry name" value="KN_HD"/>
</dbReference>
<keyword evidence="12" id="KW-1185">Reference proteome</keyword>
<dbReference type="PANTHER" id="PTHR11850">
    <property type="entry name" value="HOMEOBOX PROTEIN TRANSCRIPTION FACTORS"/>
    <property type="match status" value="1"/>
</dbReference>
<evidence type="ECO:0000256" key="3">
    <source>
        <dbReference type="ARBA" id="ARBA00023125"/>
    </source>
</evidence>
<comment type="caution">
    <text evidence="11">The sequence shown here is derived from an EMBL/GenBank/DDBJ whole genome shotgun (WGS) entry which is preliminary data.</text>
</comment>
<dbReference type="InterPro" id="IPR001356">
    <property type="entry name" value="HD"/>
</dbReference>
<evidence type="ECO:0000256" key="7">
    <source>
        <dbReference type="ARBA" id="ARBA00038021"/>
    </source>
</evidence>
<reference evidence="11 12" key="1">
    <citation type="journal article" date="2016" name="Genome Biol. Evol.">
        <title>Gene Family Evolution Reflects Adaptation to Soil Environmental Stressors in the Genome of the Collembolan Orchesella cincta.</title>
        <authorList>
            <person name="Faddeeva-Vakhrusheva A."/>
            <person name="Derks M.F."/>
            <person name="Anvar S.Y."/>
            <person name="Agamennone V."/>
            <person name="Suring W."/>
            <person name="Smit S."/>
            <person name="van Straalen N.M."/>
            <person name="Roelofs D."/>
        </authorList>
    </citation>
    <scope>NUCLEOTIDE SEQUENCE [LARGE SCALE GENOMIC DNA]</scope>
    <source>
        <tissue evidence="11">Mixed pool</tissue>
    </source>
</reference>
<dbReference type="GO" id="GO:0001654">
    <property type="term" value="P:eye development"/>
    <property type="evidence" value="ECO:0007669"/>
    <property type="project" value="UniProtKB-ARBA"/>
</dbReference>
<dbReference type="InterPro" id="IPR009057">
    <property type="entry name" value="Homeodomain-like_sf"/>
</dbReference>
<dbReference type="FunFam" id="1.10.10.60:FF:000059">
    <property type="entry name" value="TGFB-induced factor homeobox 1"/>
    <property type="match status" value="1"/>
</dbReference>
<dbReference type="GO" id="GO:0005634">
    <property type="term" value="C:nucleus"/>
    <property type="evidence" value="ECO:0007669"/>
    <property type="project" value="UniProtKB-SubCell"/>
</dbReference>
<dbReference type="SMART" id="SM00389">
    <property type="entry name" value="HOX"/>
    <property type="match status" value="1"/>
</dbReference>
<gene>
    <name evidence="11" type="ORF">Ocin01_01356</name>
</gene>
<dbReference type="Gene3D" id="1.10.10.60">
    <property type="entry name" value="Homeodomain-like"/>
    <property type="match status" value="1"/>
</dbReference>
<feature type="region of interest" description="Disordered" evidence="9">
    <location>
        <begin position="1"/>
        <end position="48"/>
    </location>
</feature>
<feature type="compositionally biased region" description="Low complexity" evidence="9">
    <location>
        <begin position="157"/>
        <end position="169"/>
    </location>
</feature>
<dbReference type="EMBL" id="LJIJ01000025">
    <property type="protein sequence ID" value="ODN05297.1"/>
    <property type="molecule type" value="Genomic_DNA"/>
</dbReference>
<keyword evidence="4 8" id="KW-0371">Homeobox</keyword>
<proteinExistence type="inferred from homology"/>
<evidence type="ECO:0000256" key="9">
    <source>
        <dbReference type="SAM" id="MobiDB-lite"/>
    </source>
</evidence>
<evidence type="ECO:0000259" key="10">
    <source>
        <dbReference type="PROSITE" id="PS50071"/>
    </source>
</evidence>
<feature type="region of interest" description="Disordered" evidence="9">
    <location>
        <begin position="301"/>
        <end position="320"/>
    </location>
</feature>
<evidence type="ECO:0000256" key="4">
    <source>
        <dbReference type="ARBA" id="ARBA00023155"/>
    </source>
</evidence>
<dbReference type="STRING" id="48709.A0A1D2NJ81"/>
<dbReference type="GO" id="GO:0009887">
    <property type="term" value="P:animal organ morphogenesis"/>
    <property type="evidence" value="ECO:0007669"/>
    <property type="project" value="UniProtKB-ARBA"/>
</dbReference>
<sequence>MCYSSDADIPMTSDLGTGVQGMSASDDNDHKSLSPSKEPLERKKRGTLPKESVTLLTQWLYDHRYNAYPSESEKIELSKQAKLSLLQVCNWFINARRRILPEMILSEGQDPQQFTISRRTTNRRRHHFQIQGSNSSKTSSSSSSSSNNAAPPKQHSSNDGLSSDSSSSSSDDHHYQYRHKKRRILQAYAASKGDSSSGESLPTHPFILDSKPSITSSKVKVTSLSPLTDLKKESQPTSATTTTTVNMAVNIVKHENNNSIGNNTKTKTPTTPLLRTPMESTTHSHFLSKLLFKCESSSFKCSRPLQTPPLLLPLKPPQQR</sequence>
<dbReference type="InterPro" id="IPR050224">
    <property type="entry name" value="TALE_homeobox"/>
</dbReference>
<feature type="region of interest" description="Disordered" evidence="9">
    <location>
        <begin position="189"/>
        <end position="211"/>
    </location>
</feature>
<feature type="compositionally biased region" description="Low complexity" evidence="9">
    <location>
        <begin position="133"/>
        <end position="148"/>
    </location>
</feature>
<evidence type="ECO:0000256" key="8">
    <source>
        <dbReference type="PROSITE-ProRule" id="PRU00108"/>
    </source>
</evidence>
<evidence type="ECO:0000256" key="2">
    <source>
        <dbReference type="ARBA" id="ARBA00023015"/>
    </source>
</evidence>
<protein>
    <submittedName>
        <fullName evidence="11">Homeobox protein AKR</fullName>
    </submittedName>
</protein>
<keyword evidence="6 8" id="KW-0539">Nucleus</keyword>
<dbReference type="GO" id="GO:0048646">
    <property type="term" value="P:anatomical structure formation involved in morphogenesis"/>
    <property type="evidence" value="ECO:0007669"/>
    <property type="project" value="UniProtKB-ARBA"/>
</dbReference>
<feature type="domain" description="Homeobox" evidence="10">
    <location>
        <begin position="39"/>
        <end position="102"/>
    </location>
</feature>